<evidence type="ECO:0000313" key="3">
    <source>
        <dbReference type="Proteomes" id="UP000638263"/>
    </source>
</evidence>
<reference evidence="2" key="1">
    <citation type="journal article" date="2014" name="Int. J. Syst. Evol. Microbiol.">
        <title>Complete genome sequence of Corynebacterium casei LMG S-19264T (=DSM 44701T), isolated from a smear-ripened cheese.</title>
        <authorList>
            <consortium name="US DOE Joint Genome Institute (JGI-PGF)"/>
            <person name="Walter F."/>
            <person name="Albersmeier A."/>
            <person name="Kalinowski J."/>
            <person name="Ruckert C."/>
        </authorList>
    </citation>
    <scope>NUCLEOTIDE SEQUENCE</scope>
    <source>
        <strain evidence="2">CGMCC 4.3508</strain>
    </source>
</reference>
<keyword evidence="3" id="KW-1185">Reference proteome</keyword>
<proteinExistence type="predicted"/>
<name>A0A917RK62_9NOCA</name>
<accession>A0A917RK62</accession>
<gene>
    <name evidence="2" type="ORF">GCM10011588_27710</name>
</gene>
<organism evidence="2 3">
    <name type="scientific">Nocardia jinanensis</name>
    <dbReference type="NCBI Taxonomy" id="382504"/>
    <lineage>
        <taxon>Bacteria</taxon>
        <taxon>Bacillati</taxon>
        <taxon>Actinomycetota</taxon>
        <taxon>Actinomycetes</taxon>
        <taxon>Mycobacteriales</taxon>
        <taxon>Nocardiaceae</taxon>
        <taxon>Nocardia</taxon>
    </lineage>
</organism>
<sequence>MSADTSVAVTLNENDDTAEAAPTSESHRGVLGWTVLPAAVALFANGWW</sequence>
<dbReference type="EMBL" id="BMMH01000005">
    <property type="protein sequence ID" value="GGL11777.1"/>
    <property type="molecule type" value="Genomic_DNA"/>
</dbReference>
<evidence type="ECO:0000313" key="2">
    <source>
        <dbReference type="EMBL" id="GGL11777.1"/>
    </source>
</evidence>
<comment type="caution">
    <text evidence="2">The sequence shown here is derived from an EMBL/GenBank/DDBJ whole genome shotgun (WGS) entry which is preliminary data.</text>
</comment>
<feature type="region of interest" description="Disordered" evidence="1">
    <location>
        <begin position="1"/>
        <end position="26"/>
    </location>
</feature>
<feature type="compositionally biased region" description="Polar residues" evidence="1">
    <location>
        <begin position="1"/>
        <end position="12"/>
    </location>
</feature>
<protein>
    <submittedName>
        <fullName evidence="2">Uncharacterized protein</fullName>
    </submittedName>
</protein>
<reference evidence="2" key="2">
    <citation type="submission" date="2020-09" db="EMBL/GenBank/DDBJ databases">
        <authorList>
            <person name="Sun Q."/>
            <person name="Zhou Y."/>
        </authorList>
    </citation>
    <scope>NUCLEOTIDE SEQUENCE</scope>
    <source>
        <strain evidence="2">CGMCC 4.3508</strain>
    </source>
</reference>
<evidence type="ECO:0000256" key="1">
    <source>
        <dbReference type="SAM" id="MobiDB-lite"/>
    </source>
</evidence>
<dbReference type="AlphaFoldDB" id="A0A917RK62"/>
<dbReference type="RefSeq" id="WP_189094251.1">
    <property type="nucleotide sequence ID" value="NZ_BMMH01000005.1"/>
</dbReference>
<dbReference type="Proteomes" id="UP000638263">
    <property type="component" value="Unassembled WGS sequence"/>
</dbReference>